<comment type="caution">
    <text evidence="2">The sequence shown here is derived from an EMBL/GenBank/DDBJ whole genome shotgun (WGS) entry which is preliminary data.</text>
</comment>
<sequence>MTKIQNSIGYKLMNRFFDKAAVIGAISKKKRRAMSKIGAYIRRTGRRNTRPAKRTSQPGEPPKTKTKAEPNLRTILFALDHDDKTLVVGSIRMRTPYSVPELMEHGGDIVDRLTGEVKHYEERKYMGPALNEETHNPKLMKAWEDAS</sequence>
<name>A0A2S8G4Z5_9BACT</name>
<dbReference type="EMBL" id="PUIA01000016">
    <property type="protein sequence ID" value="PQO39341.1"/>
    <property type="molecule type" value="Genomic_DNA"/>
</dbReference>
<dbReference type="RefSeq" id="WP_105350745.1">
    <property type="nucleotide sequence ID" value="NZ_PUIA01000016.1"/>
</dbReference>
<proteinExistence type="predicted"/>
<feature type="compositionally biased region" description="Basic residues" evidence="1">
    <location>
        <begin position="43"/>
        <end position="53"/>
    </location>
</feature>
<accession>A0A2S8G4Z5</accession>
<evidence type="ECO:0000313" key="2">
    <source>
        <dbReference type="EMBL" id="PQO39341.1"/>
    </source>
</evidence>
<dbReference type="AlphaFoldDB" id="A0A2S8G4Z5"/>
<dbReference type="Proteomes" id="UP000240009">
    <property type="component" value="Unassembled WGS sequence"/>
</dbReference>
<reference evidence="2 3" key="1">
    <citation type="submission" date="2018-02" db="EMBL/GenBank/DDBJ databases">
        <title>Comparative genomes isolates from brazilian mangrove.</title>
        <authorList>
            <person name="Araujo J.E."/>
            <person name="Taketani R.G."/>
            <person name="Silva M.C.P."/>
            <person name="Loureco M.V."/>
            <person name="Andreote F.D."/>
        </authorList>
    </citation>
    <scope>NUCLEOTIDE SEQUENCE [LARGE SCALE GENOMIC DNA]</scope>
    <source>
        <strain evidence="2 3">HEX-2 MGV</strain>
    </source>
</reference>
<gene>
    <name evidence="2" type="ORF">C5Y96_05665</name>
</gene>
<protein>
    <submittedName>
        <fullName evidence="2">Uncharacterized protein</fullName>
    </submittedName>
</protein>
<feature type="region of interest" description="Disordered" evidence="1">
    <location>
        <begin position="42"/>
        <end position="68"/>
    </location>
</feature>
<evidence type="ECO:0000313" key="3">
    <source>
        <dbReference type="Proteomes" id="UP000240009"/>
    </source>
</evidence>
<evidence type="ECO:0000256" key="1">
    <source>
        <dbReference type="SAM" id="MobiDB-lite"/>
    </source>
</evidence>
<organism evidence="2 3">
    <name type="scientific">Blastopirellula marina</name>
    <dbReference type="NCBI Taxonomy" id="124"/>
    <lineage>
        <taxon>Bacteria</taxon>
        <taxon>Pseudomonadati</taxon>
        <taxon>Planctomycetota</taxon>
        <taxon>Planctomycetia</taxon>
        <taxon>Pirellulales</taxon>
        <taxon>Pirellulaceae</taxon>
        <taxon>Blastopirellula</taxon>
    </lineage>
</organism>